<dbReference type="Proteomes" id="UP001218788">
    <property type="component" value="Unassembled WGS sequence"/>
</dbReference>
<keyword evidence="3" id="KW-0472">Membrane</keyword>
<dbReference type="NCBIfam" id="NF047847">
    <property type="entry name" value="SS_mature_LptM"/>
    <property type="match status" value="1"/>
</dbReference>
<accession>A0ABT5KZC1</accession>
<dbReference type="RefSeq" id="WP_273638081.1">
    <property type="nucleotide sequence ID" value="NZ_JAQQXP010000001.1"/>
</dbReference>
<evidence type="ECO:0000256" key="5">
    <source>
        <dbReference type="ARBA" id="ARBA00023237"/>
    </source>
</evidence>
<keyword evidence="6 9" id="KW-0449">Lipoprotein</keyword>
<comment type="caution">
    <text evidence="9">The sequence shown here is derived from an EMBL/GenBank/DDBJ whole genome shotgun (WGS) entry which is preliminary data.</text>
</comment>
<sequence length="50" mass="5248">MAKRIAIVLLLLSSVSACGYRGALYLPETPPASDSKPDENPSSEPSGDSR</sequence>
<dbReference type="PROSITE" id="PS51257">
    <property type="entry name" value="PROKAR_LIPOPROTEIN"/>
    <property type="match status" value="1"/>
</dbReference>
<keyword evidence="5" id="KW-0998">Cell outer membrane</keyword>
<comment type="subcellular location">
    <subcellularLocation>
        <location evidence="1">Cell outer membrane</location>
        <topology evidence="1">Lipid-anchor</topology>
    </subcellularLocation>
</comment>
<evidence type="ECO:0000256" key="6">
    <source>
        <dbReference type="ARBA" id="ARBA00023288"/>
    </source>
</evidence>
<evidence type="ECO:0000256" key="1">
    <source>
        <dbReference type="ARBA" id="ARBA00004459"/>
    </source>
</evidence>
<dbReference type="InterPro" id="IPR032831">
    <property type="entry name" value="LptM_cons"/>
</dbReference>
<evidence type="ECO:0000313" key="10">
    <source>
        <dbReference type="Proteomes" id="UP001218788"/>
    </source>
</evidence>
<protein>
    <submittedName>
        <fullName evidence="9">Lipoprotein</fullName>
    </submittedName>
</protein>
<feature type="compositionally biased region" description="Polar residues" evidence="7">
    <location>
        <begin position="40"/>
        <end position="50"/>
    </location>
</feature>
<keyword evidence="4" id="KW-0564">Palmitate</keyword>
<evidence type="ECO:0000256" key="4">
    <source>
        <dbReference type="ARBA" id="ARBA00023139"/>
    </source>
</evidence>
<dbReference type="Pfam" id="PF13627">
    <property type="entry name" value="LptM_cons"/>
    <property type="match status" value="1"/>
</dbReference>
<proteinExistence type="predicted"/>
<evidence type="ECO:0000256" key="8">
    <source>
        <dbReference type="SAM" id="SignalP"/>
    </source>
</evidence>
<evidence type="ECO:0000256" key="7">
    <source>
        <dbReference type="SAM" id="MobiDB-lite"/>
    </source>
</evidence>
<keyword evidence="2 8" id="KW-0732">Signal</keyword>
<name>A0ABT5KZC1_9ALTE</name>
<feature type="signal peptide" evidence="8">
    <location>
        <begin position="1"/>
        <end position="19"/>
    </location>
</feature>
<feature type="chain" id="PRO_5045447704" evidence="8">
    <location>
        <begin position="20"/>
        <end position="50"/>
    </location>
</feature>
<keyword evidence="10" id="KW-1185">Reference proteome</keyword>
<feature type="region of interest" description="Disordered" evidence="7">
    <location>
        <begin position="26"/>
        <end position="50"/>
    </location>
</feature>
<evidence type="ECO:0000256" key="3">
    <source>
        <dbReference type="ARBA" id="ARBA00023136"/>
    </source>
</evidence>
<organism evidence="9 10">
    <name type="scientific">Alteromonas gilva</name>
    <dbReference type="NCBI Taxonomy" id="2987522"/>
    <lineage>
        <taxon>Bacteria</taxon>
        <taxon>Pseudomonadati</taxon>
        <taxon>Pseudomonadota</taxon>
        <taxon>Gammaproteobacteria</taxon>
        <taxon>Alteromonadales</taxon>
        <taxon>Alteromonadaceae</taxon>
        <taxon>Alteromonas/Salinimonas group</taxon>
        <taxon>Alteromonas</taxon>
    </lineage>
</organism>
<gene>
    <name evidence="9" type="ORF">OIK42_02460</name>
</gene>
<evidence type="ECO:0000313" key="9">
    <source>
        <dbReference type="EMBL" id="MDC8829616.1"/>
    </source>
</evidence>
<evidence type="ECO:0000256" key="2">
    <source>
        <dbReference type="ARBA" id="ARBA00022729"/>
    </source>
</evidence>
<reference evidence="9 10" key="1">
    <citation type="submission" date="2022-10" db="EMBL/GenBank/DDBJ databases">
        <title>Alteromonas sp. chi3 Genome sequencing.</title>
        <authorList>
            <person name="Park S."/>
        </authorList>
    </citation>
    <scope>NUCLEOTIDE SEQUENCE [LARGE SCALE GENOMIC DNA]</scope>
    <source>
        <strain evidence="10">chi3</strain>
    </source>
</reference>
<dbReference type="EMBL" id="JAQQXP010000001">
    <property type="protein sequence ID" value="MDC8829616.1"/>
    <property type="molecule type" value="Genomic_DNA"/>
</dbReference>